<feature type="domain" description="Helix-turn-helix type 11" evidence="1">
    <location>
        <begin position="4"/>
        <end position="53"/>
    </location>
</feature>
<dbReference type="Gene3D" id="3.30.1380.20">
    <property type="entry name" value="Trafficking protein particle complex subunit 3"/>
    <property type="match status" value="1"/>
</dbReference>
<dbReference type="RefSeq" id="WP_074631004.1">
    <property type="nucleotide sequence ID" value="NZ_FNKY01000001.1"/>
</dbReference>
<dbReference type="EMBL" id="FNKY01000001">
    <property type="protein sequence ID" value="SDQ44799.1"/>
    <property type="molecule type" value="Genomic_DNA"/>
</dbReference>
<protein>
    <submittedName>
        <fullName evidence="3">Transcriptional regulator</fullName>
    </submittedName>
</protein>
<reference evidence="3 4" key="1">
    <citation type="submission" date="2016-10" db="EMBL/GenBank/DDBJ databases">
        <authorList>
            <person name="Varghese N."/>
            <person name="Submissions S."/>
        </authorList>
    </citation>
    <scope>NUCLEOTIDE SEQUENCE [LARGE SCALE GENOMIC DNA]</scope>
    <source>
        <strain evidence="3 4">Nl1</strain>
    </source>
</reference>
<keyword evidence="4" id="KW-1185">Reference proteome</keyword>
<gene>
    <name evidence="3" type="ORF">SAMN05216402_0887</name>
</gene>
<evidence type="ECO:0000313" key="4">
    <source>
        <dbReference type="Proteomes" id="UP000183471"/>
    </source>
</evidence>
<feature type="domain" description="Metanogen output" evidence="2">
    <location>
        <begin position="109"/>
        <end position="204"/>
    </location>
</feature>
<dbReference type="SUPFAM" id="SSF46785">
    <property type="entry name" value="Winged helix' DNA-binding domain"/>
    <property type="match status" value="1"/>
</dbReference>
<accession>A0ABY0T9A3</accession>
<dbReference type="Proteomes" id="UP000183471">
    <property type="component" value="Unassembled WGS sequence"/>
</dbReference>
<dbReference type="InterPro" id="IPR011991">
    <property type="entry name" value="ArsR-like_HTH"/>
</dbReference>
<dbReference type="Gene3D" id="1.10.10.10">
    <property type="entry name" value="Winged helix-like DNA-binding domain superfamily/Winged helix DNA-binding domain"/>
    <property type="match status" value="1"/>
</dbReference>
<organism evidence="3 4">
    <name type="scientific">Nitrosospira multiformis</name>
    <dbReference type="NCBI Taxonomy" id="1231"/>
    <lineage>
        <taxon>Bacteria</taxon>
        <taxon>Pseudomonadati</taxon>
        <taxon>Pseudomonadota</taxon>
        <taxon>Betaproteobacteria</taxon>
        <taxon>Nitrosomonadales</taxon>
        <taxon>Nitrosomonadaceae</taxon>
        <taxon>Nitrosospira</taxon>
    </lineage>
</organism>
<dbReference type="Pfam" id="PF08279">
    <property type="entry name" value="HTH_11"/>
    <property type="match status" value="1"/>
</dbReference>
<comment type="caution">
    <text evidence="3">The sequence shown here is derived from an EMBL/GenBank/DDBJ whole genome shotgun (WGS) entry which is preliminary data.</text>
</comment>
<dbReference type="CDD" id="cd00090">
    <property type="entry name" value="HTH_ARSR"/>
    <property type="match status" value="1"/>
</dbReference>
<dbReference type="InterPro" id="IPR041359">
    <property type="entry name" value="MetOD1"/>
</dbReference>
<evidence type="ECO:0000313" key="3">
    <source>
        <dbReference type="EMBL" id="SDQ44799.1"/>
    </source>
</evidence>
<name>A0ABY0T9A3_9PROT</name>
<proteinExistence type="predicted"/>
<evidence type="ECO:0000259" key="2">
    <source>
        <dbReference type="Pfam" id="PF18546"/>
    </source>
</evidence>
<dbReference type="InterPro" id="IPR036390">
    <property type="entry name" value="WH_DNA-bd_sf"/>
</dbReference>
<dbReference type="InterPro" id="IPR036388">
    <property type="entry name" value="WH-like_DNA-bd_sf"/>
</dbReference>
<dbReference type="Pfam" id="PF18546">
    <property type="entry name" value="MetOD1"/>
    <property type="match status" value="1"/>
</dbReference>
<dbReference type="InterPro" id="IPR013196">
    <property type="entry name" value="HTH_11"/>
</dbReference>
<sequence>MGERQKQLLKLLRGSKPGLSVDELSKGLEITRNAVRQHLASLEAAGLVTIGTTRPSGGGRPQQLYILTELGKEMSPRQYSWLAQLVVASVRREEGMENMGKRMNEIGANVAQQIRSQYPYLTTHKEKVEKLTEVMDQLGYNARNTTVSGGEAVIEADNCVFHTMAKKDLEICHLDRGLMENFTDSKVEQDECMARGGNVCRFKLTSNVG</sequence>
<evidence type="ECO:0000259" key="1">
    <source>
        <dbReference type="Pfam" id="PF08279"/>
    </source>
</evidence>